<organism evidence="4 5">
    <name type="scientific">Lysinibacillus sphaericus</name>
    <name type="common">Bacillus sphaericus</name>
    <dbReference type="NCBI Taxonomy" id="1421"/>
    <lineage>
        <taxon>Bacteria</taxon>
        <taxon>Bacillati</taxon>
        <taxon>Bacillota</taxon>
        <taxon>Bacilli</taxon>
        <taxon>Bacillales</taxon>
        <taxon>Bacillaceae</taxon>
        <taxon>Lysinibacillus</taxon>
    </lineage>
</organism>
<protein>
    <submittedName>
        <fullName evidence="4">NUDIX domain-containing protein</fullName>
    </submittedName>
</protein>
<dbReference type="SUPFAM" id="SSF55811">
    <property type="entry name" value="Nudix"/>
    <property type="match status" value="1"/>
</dbReference>
<dbReference type="Gene3D" id="3.90.79.10">
    <property type="entry name" value="Nucleoside Triphosphate Pyrophosphohydrolase"/>
    <property type="match status" value="1"/>
</dbReference>
<dbReference type="EMBL" id="SADV01000021">
    <property type="protein sequence ID" value="TQR29003.1"/>
    <property type="molecule type" value="Genomic_DNA"/>
</dbReference>
<evidence type="ECO:0000256" key="2">
    <source>
        <dbReference type="ARBA" id="ARBA00022801"/>
    </source>
</evidence>
<proteinExistence type="predicted"/>
<dbReference type="InterPro" id="IPR000086">
    <property type="entry name" value="NUDIX_hydrolase_dom"/>
</dbReference>
<evidence type="ECO:0000313" key="5">
    <source>
        <dbReference type="Proteomes" id="UP000317944"/>
    </source>
</evidence>
<sequence>MNDYIKTMRQMIGYEILLTIDCGAIIEDDRGRILLQKRTDGDIWGIQGGILEIGETFEETVKREVFEETNLILNNITLFGLYSGKNGFAEYSNGNKVFSVQIIFYTSDYKGTLQINDESSLNPHQSSFIKDWRNSIPTPLFYGAP</sequence>
<accession>A0A544UA20</accession>
<dbReference type="PROSITE" id="PS51462">
    <property type="entry name" value="NUDIX"/>
    <property type="match status" value="1"/>
</dbReference>
<gene>
    <name evidence="4" type="ORF">C7Y47_19125</name>
</gene>
<evidence type="ECO:0000313" key="4">
    <source>
        <dbReference type="EMBL" id="TQR29003.1"/>
    </source>
</evidence>
<dbReference type="Proteomes" id="UP000317944">
    <property type="component" value="Unassembled WGS sequence"/>
</dbReference>
<dbReference type="AlphaFoldDB" id="A0A544UA20"/>
<dbReference type="GO" id="GO:0016787">
    <property type="term" value="F:hydrolase activity"/>
    <property type="evidence" value="ECO:0007669"/>
    <property type="project" value="UniProtKB-KW"/>
</dbReference>
<dbReference type="PROSITE" id="PS00893">
    <property type="entry name" value="NUDIX_BOX"/>
    <property type="match status" value="1"/>
</dbReference>
<comment type="caution">
    <text evidence="4">The sequence shown here is derived from an EMBL/GenBank/DDBJ whole genome shotgun (WGS) entry which is preliminary data.</text>
</comment>
<comment type="cofactor">
    <cofactor evidence="1">
        <name>Mg(2+)</name>
        <dbReference type="ChEBI" id="CHEBI:18420"/>
    </cofactor>
</comment>
<dbReference type="InterPro" id="IPR020084">
    <property type="entry name" value="NUDIX_hydrolase_CS"/>
</dbReference>
<dbReference type="OrthoDB" id="9787476at2"/>
<dbReference type="Pfam" id="PF00293">
    <property type="entry name" value="NUDIX"/>
    <property type="match status" value="1"/>
</dbReference>
<dbReference type="PANTHER" id="PTHR43046">
    <property type="entry name" value="GDP-MANNOSE MANNOSYL HYDROLASE"/>
    <property type="match status" value="1"/>
</dbReference>
<dbReference type="RefSeq" id="WP_142510203.1">
    <property type="nucleotide sequence ID" value="NZ_SADV01000021.1"/>
</dbReference>
<dbReference type="InterPro" id="IPR015797">
    <property type="entry name" value="NUDIX_hydrolase-like_dom_sf"/>
</dbReference>
<keyword evidence="2" id="KW-0378">Hydrolase</keyword>
<evidence type="ECO:0000259" key="3">
    <source>
        <dbReference type="PROSITE" id="PS51462"/>
    </source>
</evidence>
<name>A0A544UA20_LYSSH</name>
<feature type="domain" description="Nudix hydrolase" evidence="3">
    <location>
        <begin position="17"/>
        <end position="145"/>
    </location>
</feature>
<evidence type="ECO:0000256" key="1">
    <source>
        <dbReference type="ARBA" id="ARBA00001946"/>
    </source>
</evidence>
<dbReference type="PANTHER" id="PTHR43046:SF2">
    <property type="entry name" value="8-OXO-DGTP DIPHOSPHATASE-RELATED"/>
    <property type="match status" value="1"/>
</dbReference>
<reference evidence="4 5" key="1">
    <citation type="submission" date="2018-03" db="EMBL/GenBank/DDBJ databases">
        <title>Aerobic endospore-forming bacteria genome sequencing and assembly.</title>
        <authorList>
            <person name="Cavalcante D.A."/>
            <person name="Driks A."/>
            <person name="Putonti C."/>
            <person name="De-Souza M.T."/>
        </authorList>
    </citation>
    <scope>NUCLEOTIDE SEQUENCE [LARGE SCALE GENOMIC DNA]</scope>
    <source>
        <strain evidence="4 5">SDF0037</strain>
    </source>
</reference>